<keyword evidence="2" id="KW-1185">Reference proteome</keyword>
<organism evidence="2 3">
    <name type="scientific">Salmo salar</name>
    <name type="common">Atlantic salmon</name>
    <dbReference type="NCBI Taxonomy" id="8030"/>
    <lineage>
        <taxon>Eukaryota</taxon>
        <taxon>Metazoa</taxon>
        <taxon>Chordata</taxon>
        <taxon>Craniata</taxon>
        <taxon>Vertebrata</taxon>
        <taxon>Euteleostomi</taxon>
        <taxon>Actinopterygii</taxon>
        <taxon>Neopterygii</taxon>
        <taxon>Teleostei</taxon>
        <taxon>Protacanthopterygii</taxon>
        <taxon>Salmoniformes</taxon>
        <taxon>Salmonidae</taxon>
        <taxon>Salmoninae</taxon>
        <taxon>Salmo</taxon>
    </lineage>
</organism>
<feature type="compositionally biased region" description="Polar residues" evidence="1">
    <location>
        <begin position="136"/>
        <end position="150"/>
    </location>
</feature>
<dbReference type="Proteomes" id="UP001652741">
    <property type="component" value="Chromosome ssa01"/>
</dbReference>
<dbReference type="GeneID" id="106567353"/>
<feature type="compositionally biased region" description="Acidic residues" evidence="1">
    <location>
        <begin position="77"/>
        <end position="93"/>
    </location>
</feature>
<evidence type="ECO:0000313" key="2">
    <source>
        <dbReference type="Proteomes" id="UP001652741"/>
    </source>
</evidence>
<reference evidence="3" key="1">
    <citation type="submission" date="2025-08" db="UniProtKB">
        <authorList>
            <consortium name="RefSeq"/>
        </authorList>
    </citation>
    <scope>IDENTIFICATION</scope>
</reference>
<feature type="region of interest" description="Disordered" evidence="1">
    <location>
        <begin position="136"/>
        <end position="159"/>
    </location>
</feature>
<evidence type="ECO:0000313" key="3">
    <source>
        <dbReference type="RefSeq" id="XP_013991974.1"/>
    </source>
</evidence>
<dbReference type="AlphaFoldDB" id="A0A1S3LN59"/>
<feature type="region of interest" description="Disordered" evidence="1">
    <location>
        <begin position="1"/>
        <end position="114"/>
    </location>
</feature>
<protein>
    <submittedName>
        <fullName evidence="3">Death domain-associated protein 6-like</fullName>
    </submittedName>
</protein>
<sequence>METRGRSTRAGVLFWTPAPQHPSPSTSIDSDVDWWDEDEEEGGDRKEEEEEDFHSQMDENGIIGLENALQNVGLGKEEEEGEEEGVENGEDDLPWYSGALDPEGPREGFLSSTRAGGIGLDQRLEQVDPLEELSYNLSDLQNSEPLSQSEPPGEDTHTLSFDVLEAKDSVEIWSEDEEQQQKYEEVQSWWSTGSGWSISQRETDSWT</sequence>
<dbReference type="KEGG" id="sasa:106567353"/>
<name>A0A1S3LN59_SALSA</name>
<accession>A0A1S3LN59</accession>
<dbReference type="RefSeq" id="XP_013991974.1">
    <property type="nucleotide sequence ID" value="XM_014136499.2"/>
</dbReference>
<evidence type="ECO:0000256" key="1">
    <source>
        <dbReference type="SAM" id="MobiDB-lite"/>
    </source>
</evidence>
<proteinExistence type="predicted"/>
<gene>
    <name evidence="3" type="primary">LOC106567353</name>
</gene>
<feature type="compositionally biased region" description="Acidic residues" evidence="1">
    <location>
        <begin position="30"/>
        <end position="52"/>
    </location>
</feature>